<dbReference type="InterPro" id="IPR029044">
    <property type="entry name" value="Nucleotide-diphossugar_trans"/>
</dbReference>
<comment type="caution">
    <text evidence="5">The sequence shown here is derived from an EMBL/GenBank/DDBJ whole genome shotgun (WGS) entry which is preliminary data.</text>
</comment>
<proteinExistence type="predicted"/>
<reference evidence="5 6" key="1">
    <citation type="submission" date="2020-06" db="EMBL/GenBank/DDBJ databases">
        <title>Synonyms of Asaia species.</title>
        <authorList>
            <person name="Sombolestani A."/>
        </authorList>
    </citation>
    <scope>NUCLEOTIDE SEQUENCE [LARGE SCALE GENOMIC DNA]</scope>
    <source>
        <strain evidence="5 6">LMG 27047</strain>
    </source>
</reference>
<dbReference type="Proteomes" id="UP001516351">
    <property type="component" value="Unassembled WGS sequence"/>
</dbReference>
<evidence type="ECO:0000256" key="2">
    <source>
        <dbReference type="ARBA" id="ARBA00022679"/>
    </source>
</evidence>
<dbReference type="RefSeq" id="WP_267312200.1">
    <property type="nucleotide sequence ID" value="NZ_JABXXV010000005.1"/>
</dbReference>
<dbReference type="InterPro" id="IPR002495">
    <property type="entry name" value="Glyco_trans_8"/>
</dbReference>
<evidence type="ECO:0000313" key="6">
    <source>
        <dbReference type="Proteomes" id="UP001516351"/>
    </source>
</evidence>
<dbReference type="PANTHER" id="PTHR13778">
    <property type="entry name" value="GLYCOSYLTRANSFERASE 8 DOMAIN-CONTAINING PROTEIN"/>
    <property type="match status" value="1"/>
</dbReference>
<protein>
    <submittedName>
        <fullName evidence="5">DUF4422 domain-containing protein</fullName>
    </submittedName>
</protein>
<feature type="domain" description="DUF4422" evidence="4">
    <location>
        <begin position="4"/>
        <end position="236"/>
    </location>
</feature>
<name>A0ABX2P7Z5_9PROT</name>
<dbReference type="Gene3D" id="3.90.550.10">
    <property type="entry name" value="Spore Coat Polysaccharide Biosynthesis Protein SpsA, Chain A"/>
    <property type="match status" value="1"/>
</dbReference>
<keyword evidence="3" id="KW-0479">Metal-binding</keyword>
<dbReference type="SUPFAM" id="SSF53448">
    <property type="entry name" value="Nucleotide-diphospho-sugar transferases"/>
    <property type="match status" value="1"/>
</dbReference>
<dbReference type="InterPro" id="IPR050748">
    <property type="entry name" value="Glycosyltrans_8_dom-fam"/>
</dbReference>
<keyword evidence="6" id="KW-1185">Reference proteome</keyword>
<dbReference type="PANTHER" id="PTHR13778:SF47">
    <property type="entry name" value="LIPOPOLYSACCHARIDE 1,3-GALACTOSYLTRANSFERASE"/>
    <property type="match status" value="1"/>
</dbReference>
<dbReference type="Pfam" id="PF14393">
    <property type="entry name" value="DUF4422"/>
    <property type="match status" value="1"/>
</dbReference>
<dbReference type="Pfam" id="PF01501">
    <property type="entry name" value="Glyco_transf_8"/>
    <property type="match status" value="1"/>
</dbReference>
<dbReference type="EMBL" id="JABXXV010000005">
    <property type="protein sequence ID" value="NVN47252.1"/>
    <property type="molecule type" value="Genomic_DNA"/>
</dbReference>
<dbReference type="CDD" id="cd04194">
    <property type="entry name" value="GT8_A4GalT_like"/>
    <property type="match status" value="1"/>
</dbReference>
<evidence type="ECO:0000259" key="4">
    <source>
        <dbReference type="Pfam" id="PF14393"/>
    </source>
</evidence>
<evidence type="ECO:0000256" key="3">
    <source>
        <dbReference type="ARBA" id="ARBA00022723"/>
    </source>
</evidence>
<gene>
    <name evidence="5" type="ORF">HW542_10575</name>
</gene>
<evidence type="ECO:0000256" key="1">
    <source>
        <dbReference type="ARBA" id="ARBA00022676"/>
    </source>
</evidence>
<sequence>MDIKIYVCHHKEGPFFENEFFKPIQVGRAIAKKQLGGMIGDDTGENISEKNDNWCELTAIYWIWKNTNHDFVGINHYRRYLNFAENSQNSTISLDKNIDFLLYCSQNIVNICRSYDIITSPLCKIHQISSPNNRQTAYENYSFNHFESDMKLVFSIIKEKHPEYYEASQISSGLDICFFGNMMLMRRDIFNKYCNFVFSVLFTLENIIDTSKYDYYQRRVYGFIAERLSNIFVLKQQLLGGDKKAYHAGQISLPTFTRTYDFSELNTKLGFVNHPAQTAIEILHGGTVHLVISFDDAYMLHAIACIMSILDRASVRDALTFHVIHDESLGSPNISIIKRIFINAKIHFYDVRNDRFPGLLPRNRPHISKNTYYRLIMQDYLPREVSRIIYSDLDTIFLDDIIQLWNISMDNAILAGCLDEGGLTQSRKLFGKTHNKNYINAGVLLFDIQAAKAKYGNLRFLYAESLAKHVRNITLQDQDLLNISFVDDIIHLPLRWNVGSRIYGNNELDYAYSEADEKIAAENPAVIHFTGENKPWHADSTHPLKSIYLHYQERASQALQHAQR</sequence>
<keyword evidence="1" id="KW-0328">Glycosyltransferase</keyword>
<accession>A0ABX2P7Z5</accession>
<organism evidence="5 6">
    <name type="scientific">Asaia spathodeae</name>
    <dbReference type="NCBI Taxonomy" id="657016"/>
    <lineage>
        <taxon>Bacteria</taxon>
        <taxon>Pseudomonadati</taxon>
        <taxon>Pseudomonadota</taxon>
        <taxon>Alphaproteobacteria</taxon>
        <taxon>Acetobacterales</taxon>
        <taxon>Acetobacteraceae</taxon>
        <taxon>Asaia</taxon>
    </lineage>
</organism>
<evidence type="ECO:0000313" key="5">
    <source>
        <dbReference type="EMBL" id="NVN47252.1"/>
    </source>
</evidence>
<dbReference type="InterPro" id="IPR025536">
    <property type="entry name" value="DUF4422"/>
</dbReference>
<keyword evidence="2" id="KW-0808">Transferase</keyword>